<dbReference type="Gene3D" id="3.90.550.10">
    <property type="entry name" value="Spore Coat Polysaccharide Biosynthesis Protein SpsA, Chain A"/>
    <property type="match status" value="1"/>
</dbReference>
<dbReference type="GO" id="GO:0000136">
    <property type="term" value="C:mannan polymerase complex"/>
    <property type="evidence" value="ECO:0007669"/>
    <property type="project" value="TreeGrafter"/>
</dbReference>
<sequence>MGVVSYLNDDNVIDIIHEMLTYIVYPGIRDGVIRCTNINDNKDCFTMVSHKRLLKSVVFLIFLFSIIKIYWTMIKRQGNQSTDVIGSKLTMMCQYNETRTVFNASKYKLSPVPKHSLKNDTTEPVSPEIAEFFTRLNRTLCEDFSVLILTPIHNSERDIENYVNLIRTLNYPKNRLSVVLGEDGSNDRTFLKAQNAIEVFRSIGLRRADVLHFNFTGGLETNSWMKEHSYVNQFQRRSHLARARNLLLMSALMGDEDYVLWMDSDLRSVPPDLIQQMIYVNKDVVTASCLFRENNGRLRIYDKNSWRETAESLQRQRKLPQQQLVVEGYGASLRVYLPHLQGEGKRVVSIDGVGGCSLMIKAECHRNGLYFPEKLFLRHIETEGLAKMAKHMGYGVYGLPFLNIFHS</sequence>
<evidence type="ECO:0000256" key="1">
    <source>
        <dbReference type="ARBA" id="ARBA00037964"/>
    </source>
</evidence>
<dbReference type="Pfam" id="PF03452">
    <property type="entry name" value="Anp1"/>
    <property type="match status" value="1"/>
</dbReference>
<keyword evidence="4" id="KW-1185">Reference proteome</keyword>
<dbReference type="GO" id="GO:0000009">
    <property type="term" value="F:alpha-1,6-mannosyltransferase activity"/>
    <property type="evidence" value="ECO:0007669"/>
    <property type="project" value="TreeGrafter"/>
</dbReference>
<reference evidence="3" key="1">
    <citation type="submission" date="2022-08" db="UniProtKB">
        <authorList>
            <consortium name="EnsemblMetazoa"/>
        </authorList>
    </citation>
    <scope>IDENTIFICATION</scope>
    <source>
        <strain evidence="3">05x7-T-G4-1.051#20</strain>
    </source>
</reference>
<protein>
    <recommendedName>
        <fullName evidence="5">Mannan polymerase complex subunit mnn9</fullName>
    </recommendedName>
</protein>
<evidence type="ECO:0000313" key="3">
    <source>
        <dbReference type="EnsemblMetazoa" id="G19085.1:cds"/>
    </source>
</evidence>
<evidence type="ECO:0000256" key="2">
    <source>
        <dbReference type="SAM" id="Phobius"/>
    </source>
</evidence>
<dbReference type="Proteomes" id="UP000005408">
    <property type="component" value="Unassembled WGS sequence"/>
</dbReference>
<proteinExistence type="inferred from homology"/>
<evidence type="ECO:0000313" key="4">
    <source>
        <dbReference type="Proteomes" id="UP000005408"/>
    </source>
</evidence>
<name>A0A8W8JG64_MAGGI</name>
<evidence type="ECO:0008006" key="5">
    <source>
        <dbReference type="Google" id="ProtNLM"/>
    </source>
</evidence>
<comment type="similarity">
    <text evidence="1">Belongs to the ANP1/MMN9/VAN1 family.</text>
</comment>
<keyword evidence="2" id="KW-1133">Transmembrane helix</keyword>
<dbReference type="AlphaFoldDB" id="A0A8W8JG64"/>
<accession>A0A8W8JG64</accession>
<dbReference type="GO" id="GO:0006487">
    <property type="term" value="P:protein N-linked glycosylation"/>
    <property type="evidence" value="ECO:0007669"/>
    <property type="project" value="TreeGrafter"/>
</dbReference>
<dbReference type="EnsemblMetazoa" id="G19085.1">
    <property type="protein sequence ID" value="G19085.1:cds"/>
    <property type="gene ID" value="G19085"/>
</dbReference>
<dbReference type="PANTHER" id="PTHR43083:SF6">
    <property type="entry name" value="MANNAN POLYMERASE COMPLEXES SUBUNIT MNN9"/>
    <property type="match status" value="1"/>
</dbReference>
<dbReference type="InterPro" id="IPR052086">
    <property type="entry name" value="Mannan_Polymerase_Subunit"/>
</dbReference>
<dbReference type="CDD" id="cd00761">
    <property type="entry name" value="Glyco_tranf_GTA_type"/>
    <property type="match status" value="1"/>
</dbReference>
<dbReference type="InterPro" id="IPR029044">
    <property type="entry name" value="Nucleotide-diphossugar_trans"/>
</dbReference>
<keyword evidence="2" id="KW-0812">Transmembrane</keyword>
<dbReference type="SUPFAM" id="SSF53448">
    <property type="entry name" value="Nucleotide-diphospho-sugar transferases"/>
    <property type="match status" value="1"/>
</dbReference>
<feature type="transmembrane region" description="Helical" evidence="2">
    <location>
        <begin position="53"/>
        <end position="71"/>
    </location>
</feature>
<dbReference type="GO" id="GO:0000032">
    <property type="term" value="P:cell wall mannoprotein biosynthetic process"/>
    <property type="evidence" value="ECO:0007669"/>
    <property type="project" value="TreeGrafter"/>
</dbReference>
<keyword evidence="2" id="KW-0472">Membrane</keyword>
<organism evidence="3 4">
    <name type="scientific">Magallana gigas</name>
    <name type="common">Pacific oyster</name>
    <name type="synonym">Crassostrea gigas</name>
    <dbReference type="NCBI Taxonomy" id="29159"/>
    <lineage>
        <taxon>Eukaryota</taxon>
        <taxon>Metazoa</taxon>
        <taxon>Spiralia</taxon>
        <taxon>Lophotrochozoa</taxon>
        <taxon>Mollusca</taxon>
        <taxon>Bivalvia</taxon>
        <taxon>Autobranchia</taxon>
        <taxon>Pteriomorphia</taxon>
        <taxon>Ostreida</taxon>
        <taxon>Ostreoidea</taxon>
        <taxon>Ostreidae</taxon>
        <taxon>Magallana</taxon>
    </lineage>
</organism>
<dbReference type="PANTHER" id="PTHR43083">
    <property type="entry name" value="MANNAN POLYMERASE II"/>
    <property type="match status" value="1"/>
</dbReference>